<organism evidence="1 2">
    <name type="scientific">Cymbomonas tetramitiformis</name>
    <dbReference type="NCBI Taxonomy" id="36881"/>
    <lineage>
        <taxon>Eukaryota</taxon>
        <taxon>Viridiplantae</taxon>
        <taxon>Chlorophyta</taxon>
        <taxon>Pyramimonadophyceae</taxon>
        <taxon>Pyramimonadales</taxon>
        <taxon>Pyramimonadaceae</taxon>
        <taxon>Cymbomonas</taxon>
    </lineage>
</organism>
<gene>
    <name evidence="1" type="ORF">CYMTET_28955</name>
</gene>
<protein>
    <submittedName>
        <fullName evidence="1">Uncharacterized protein</fullName>
    </submittedName>
</protein>
<evidence type="ECO:0000313" key="2">
    <source>
        <dbReference type="Proteomes" id="UP001190700"/>
    </source>
</evidence>
<dbReference type="Pfam" id="PF04464">
    <property type="entry name" value="Glyphos_transf"/>
    <property type="match status" value="1"/>
</dbReference>
<dbReference type="GO" id="GO:0047355">
    <property type="term" value="F:CDP-glycerol glycerophosphotransferase activity"/>
    <property type="evidence" value="ECO:0007669"/>
    <property type="project" value="InterPro"/>
</dbReference>
<comment type="caution">
    <text evidence="1">The sequence shown here is derived from an EMBL/GenBank/DDBJ whole genome shotgun (WGS) entry which is preliminary data.</text>
</comment>
<dbReference type="GO" id="GO:0016020">
    <property type="term" value="C:membrane"/>
    <property type="evidence" value="ECO:0007669"/>
    <property type="project" value="InterPro"/>
</dbReference>
<keyword evidence="2" id="KW-1185">Reference proteome</keyword>
<dbReference type="Proteomes" id="UP001190700">
    <property type="component" value="Unassembled WGS sequence"/>
</dbReference>
<proteinExistence type="predicted"/>
<accession>A0AAE0KVF3</accession>
<evidence type="ECO:0000313" key="1">
    <source>
        <dbReference type="EMBL" id="KAK3262172.1"/>
    </source>
</evidence>
<feature type="non-terminal residue" evidence="1">
    <location>
        <position position="1"/>
    </location>
</feature>
<dbReference type="Gene3D" id="3.40.50.12580">
    <property type="match status" value="1"/>
</dbReference>
<dbReference type="InterPro" id="IPR043148">
    <property type="entry name" value="TagF_C"/>
</dbReference>
<dbReference type="AlphaFoldDB" id="A0AAE0KVF3"/>
<sequence length="473" mass="51129">HQGDALHSKDFFTSRREVRAVAVDPGSWNSLQPVLVEALQDGALVKVFLGGASAQAFVAGKIPSTSIGAMEVWLDASLRSEDPRFREREGGYILLEDFVSQPHQATIVGASSSAVARALSQFVAPASMRSLPPGPPTAQQRSAEFSRFHDNFTGTEITRRAICSSRAATGVVEDRYSTALAALVEATAECPPAAQSTVVYVADSLAKEIIDTHSTFRGDVAVMGALMSDVNMRASCRGDVAVMGAPMYDAVVRAQTETEGGQRRLEVRRELGISQEALVVLIAGQPVATSEILQLVLDTLLLERINNILPRQVRILLRPHPRTLPDEESKTESVLATAPEEFFDADTTAAVLRASSESLVPAADIVISGYSTTNYYAILWQVPAVVYAAIPTLMNKFQKDKHLAQVPEVAAGAAWSVAQPTDLGHVVQDVLSTRPSQEAEAIQRAQVALCKFHDGHAARRVWYDISLRKSVYL</sequence>
<reference evidence="1 2" key="1">
    <citation type="journal article" date="2015" name="Genome Biol. Evol.">
        <title>Comparative Genomics of a Bacterivorous Green Alga Reveals Evolutionary Causalities and Consequences of Phago-Mixotrophic Mode of Nutrition.</title>
        <authorList>
            <person name="Burns J.A."/>
            <person name="Paasch A."/>
            <person name="Narechania A."/>
            <person name="Kim E."/>
        </authorList>
    </citation>
    <scope>NUCLEOTIDE SEQUENCE [LARGE SCALE GENOMIC DNA]</scope>
    <source>
        <strain evidence="1 2">PLY_AMNH</strain>
    </source>
</reference>
<dbReference type="EMBL" id="LGRX02016413">
    <property type="protein sequence ID" value="KAK3262172.1"/>
    <property type="molecule type" value="Genomic_DNA"/>
</dbReference>
<dbReference type="InterPro" id="IPR007554">
    <property type="entry name" value="Glycerophosphate_synth"/>
</dbReference>
<dbReference type="SUPFAM" id="SSF53756">
    <property type="entry name" value="UDP-Glycosyltransferase/glycogen phosphorylase"/>
    <property type="match status" value="1"/>
</dbReference>
<name>A0AAE0KVF3_9CHLO</name>